<dbReference type="CDD" id="cd00431">
    <property type="entry name" value="cysteine_hydrolases"/>
    <property type="match status" value="1"/>
</dbReference>
<dbReference type="PANTHER" id="PTHR43540">
    <property type="entry name" value="PEROXYUREIDOACRYLATE/UREIDOACRYLATE AMIDOHYDROLASE-RELATED"/>
    <property type="match status" value="1"/>
</dbReference>
<keyword evidence="1 3" id="KW-0378">Hydrolase</keyword>
<evidence type="ECO:0000259" key="2">
    <source>
        <dbReference type="Pfam" id="PF00857"/>
    </source>
</evidence>
<name>A0A3A4NL12_ABYX5</name>
<organism evidence="3 4">
    <name type="scientific">Abyssobacteria bacterium (strain SURF_5)</name>
    <dbReference type="NCBI Taxonomy" id="2093360"/>
    <lineage>
        <taxon>Bacteria</taxon>
        <taxon>Pseudomonadati</taxon>
        <taxon>Candidatus Hydrogenedentota</taxon>
        <taxon>Candidatus Abyssobacteria</taxon>
    </lineage>
</organism>
<evidence type="ECO:0000313" key="3">
    <source>
        <dbReference type="EMBL" id="RJP21363.1"/>
    </source>
</evidence>
<protein>
    <submittedName>
        <fullName evidence="3">Cysteine hydrolase</fullName>
    </submittedName>
</protein>
<dbReference type="Gene3D" id="3.40.50.850">
    <property type="entry name" value="Isochorismatase-like"/>
    <property type="match status" value="1"/>
</dbReference>
<evidence type="ECO:0000256" key="1">
    <source>
        <dbReference type="ARBA" id="ARBA00022801"/>
    </source>
</evidence>
<sequence>MPKRALIVIDMLKDFVDKRGALYVGPTVDRIVPFVRDKIREARGRGDLVIYLTDDHTPNDKEFQLFPKHAVKGSAGAQIISELKPERGDKVVPKRRFSGLYGTRLERVLKENKVKHVTVTGVCTSICVMDTVGGLRDRGYSVTVPKKGVADFDQQMHRFALTRMEKTYGTEIV</sequence>
<dbReference type="SUPFAM" id="SSF52499">
    <property type="entry name" value="Isochorismatase-like hydrolases"/>
    <property type="match status" value="1"/>
</dbReference>
<dbReference type="Proteomes" id="UP000265882">
    <property type="component" value="Unassembled WGS sequence"/>
</dbReference>
<gene>
    <name evidence="3" type="ORF">C4520_10140</name>
</gene>
<dbReference type="InterPro" id="IPR000868">
    <property type="entry name" value="Isochorismatase-like_dom"/>
</dbReference>
<feature type="domain" description="Isochorismatase-like" evidence="2">
    <location>
        <begin position="5"/>
        <end position="168"/>
    </location>
</feature>
<proteinExistence type="predicted"/>
<evidence type="ECO:0000313" key="4">
    <source>
        <dbReference type="Proteomes" id="UP000265882"/>
    </source>
</evidence>
<dbReference type="InterPro" id="IPR050272">
    <property type="entry name" value="Isochorismatase-like_hydrls"/>
</dbReference>
<dbReference type="PANTHER" id="PTHR43540:SF6">
    <property type="entry name" value="ISOCHORISMATASE-LIKE DOMAIN-CONTAINING PROTEIN"/>
    <property type="match status" value="1"/>
</dbReference>
<accession>A0A3A4NL12</accession>
<dbReference type="Pfam" id="PF00857">
    <property type="entry name" value="Isochorismatase"/>
    <property type="match status" value="1"/>
</dbReference>
<dbReference type="EMBL" id="QZKU01000068">
    <property type="protein sequence ID" value="RJP21363.1"/>
    <property type="molecule type" value="Genomic_DNA"/>
</dbReference>
<dbReference type="InterPro" id="IPR036380">
    <property type="entry name" value="Isochorismatase-like_sf"/>
</dbReference>
<comment type="caution">
    <text evidence="3">The sequence shown here is derived from an EMBL/GenBank/DDBJ whole genome shotgun (WGS) entry which is preliminary data.</text>
</comment>
<dbReference type="GO" id="GO:0016787">
    <property type="term" value="F:hydrolase activity"/>
    <property type="evidence" value="ECO:0007669"/>
    <property type="project" value="UniProtKB-KW"/>
</dbReference>
<reference evidence="3 4" key="1">
    <citation type="journal article" date="2017" name="ISME J.">
        <title>Energy and carbon metabolisms in a deep terrestrial subsurface fluid microbial community.</title>
        <authorList>
            <person name="Momper L."/>
            <person name="Jungbluth S.P."/>
            <person name="Lee M.D."/>
            <person name="Amend J.P."/>
        </authorList>
    </citation>
    <scope>NUCLEOTIDE SEQUENCE [LARGE SCALE GENOMIC DNA]</scope>
    <source>
        <strain evidence="3">SURF_5</strain>
    </source>
</reference>
<dbReference type="AlphaFoldDB" id="A0A3A4NL12"/>